<evidence type="ECO:0000313" key="3">
    <source>
        <dbReference type="EMBL" id="CAL1161028.1"/>
    </source>
</evidence>
<dbReference type="EMBL" id="CAMXCT010004100">
    <property type="protein sequence ID" value="CAI4007653.1"/>
    <property type="molecule type" value="Genomic_DNA"/>
</dbReference>
<organism evidence="2">
    <name type="scientific">Cladocopium goreaui</name>
    <dbReference type="NCBI Taxonomy" id="2562237"/>
    <lineage>
        <taxon>Eukaryota</taxon>
        <taxon>Sar</taxon>
        <taxon>Alveolata</taxon>
        <taxon>Dinophyceae</taxon>
        <taxon>Suessiales</taxon>
        <taxon>Symbiodiniaceae</taxon>
        <taxon>Cladocopium</taxon>
    </lineage>
</organism>
<protein>
    <submittedName>
        <fullName evidence="4">Potassium channel AKT2/3</fullName>
    </submittedName>
</protein>
<sequence length="203" mass="23226">MQKHMHQQNWMAMSNPSQLHLVCGQRRSALVRAKALRLQLAEKAKQIRDVSEQEEAEAEQRVKLLQSGRQRAQERSKALKAGLSEVTQEVESLRWRIGALQRLLDRQEAETQGELRESEELLQLQQKRLAVEEKCRKYNEANEVLALQEKSCHKESVIMVKEALKAFAEGAYATFAETFQVPLIRPISGHLILHHVSLLSATI</sequence>
<dbReference type="GO" id="GO:0034220">
    <property type="term" value="P:monoatomic ion transmembrane transport"/>
    <property type="evidence" value="ECO:0007669"/>
    <property type="project" value="UniProtKB-KW"/>
</dbReference>
<dbReference type="EMBL" id="CAMXCT030004100">
    <property type="protein sequence ID" value="CAL4794965.1"/>
    <property type="molecule type" value="Genomic_DNA"/>
</dbReference>
<keyword evidence="4" id="KW-0406">Ion transport</keyword>
<accession>A0A9P1DFG7</accession>
<evidence type="ECO:0000313" key="2">
    <source>
        <dbReference type="EMBL" id="CAI4007653.1"/>
    </source>
</evidence>
<keyword evidence="1" id="KW-0175">Coiled coil</keyword>
<evidence type="ECO:0000256" key="1">
    <source>
        <dbReference type="SAM" id="Coils"/>
    </source>
</evidence>
<dbReference type="Proteomes" id="UP001152797">
    <property type="component" value="Unassembled WGS sequence"/>
</dbReference>
<evidence type="ECO:0000313" key="5">
    <source>
        <dbReference type="Proteomes" id="UP001152797"/>
    </source>
</evidence>
<evidence type="ECO:0000313" key="4">
    <source>
        <dbReference type="EMBL" id="CAL4794965.1"/>
    </source>
</evidence>
<proteinExistence type="predicted"/>
<reference evidence="3" key="2">
    <citation type="submission" date="2024-04" db="EMBL/GenBank/DDBJ databases">
        <authorList>
            <person name="Chen Y."/>
            <person name="Shah S."/>
            <person name="Dougan E. K."/>
            <person name="Thang M."/>
            <person name="Chan C."/>
        </authorList>
    </citation>
    <scope>NUCLEOTIDE SEQUENCE [LARGE SCALE GENOMIC DNA]</scope>
</reference>
<reference evidence="2" key="1">
    <citation type="submission" date="2022-10" db="EMBL/GenBank/DDBJ databases">
        <authorList>
            <person name="Chen Y."/>
            <person name="Dougan E. K."/>
            <person name="Chan C."/>
            <person name="Rhodes N."/>
            <person name="Thang M."/>
        </authorList>
    </citation>
    <scope>NUCLEOTIDE SEQUENCE</scope>
</reference>
<dbReference type="EMBL" id="CAMXCT020004100">
    <property type="protein sequence ID" value="CAL1161028.1"/>
    <property type="molecule type" value="Genomic_DNA"/>
</dbReference>
<feature type="coiled-coil region" evidence="1">
    <location>
        <begin position="33"/>
        <end position="141"/>
    </location>
</feature>
<keyword evidence="4" id="KW-0813">Transport</keyword>
<dbReference type="AlphaFoldDB" id="A0A9P1DFG7"/>
<keyword evidence="4" id="KW-0407">Ion channel</keyword>
<keyword evidence="5" id="KW-1185">Reference proteome</keyword>
<gene>
    <name evidence="2" type="ORF">C1SCF055_LOCUS33191</name>
</gene>
<name>A0A9P1DFG7_9DINO</name>
<comment type="caution">
    <text evidence="2">The sequence shown here is derived from an EMBL/GenBank/DDBJ whole genome shotgun (WGS) entry which is preliminary data.</text>
</comment>